<evidence type="ECO:0000313" key="6">
    <source>
        <dbReference type="EMBL" id="KWT83476.1"/>
    </source>
</evidence>
<dbReference type="PROSITE" id="PS50110">
    <property type="entry name" value="RESPONSE_REGULATORY"/>
    <property type="match status" value="1"/>
</dbReference>
<organism evidence="6 7">
    <name type="scientific">Candidatus Magnetominusculus xianensis</name>
    <dbReference type="NCBI Taxonomy" id="1748249"/>
    <lineage>
        <taxon>Bacteria</taxon>
        <taxon>Pseudomonadati</taxon>
        <taxon>Nitrospirota</taxon>
        <taxon>Nitrospiria</taxon>
        <taxon>Nitrospirales</taxon>
        <taxon>Nitrospiraceae</taxon>
        <taxon>Candidatus Magnetominusculus</taxon>
    </lineage>
</organism>
<dbReference type="Gene3D" id="3.30.450.20">
    <property type="entry name" value="PAS domain"/>
    <property type="match status" value="1"/>
</dbReference>
<keyword evidence="2" id="KW-0902">Two-component regulatory system</keyword>
<dbReference type="InterPro" id="IPR011006">
    <property type="entry name" value="CheY-like_superfamily"/>
</dbReference>
<evidence type="ECO:0000256" key="1">
    <source>
        <dbReference type="ARBA" id="ARBA00022553"/>
    </source>
</evidence>
<evidence type="ECO:0000259" key="5">
    <source>
        <dbReference type="PROSITE" id="PS50112"/>
    </source>
</evidence>
<feature type="domain" description="PAS" evidence="5">
    <location>
        <begin position="137"/>
        <end position="190"/>
    </location>
</feature>
<dbReference type="CDD" id="cd00130">
    <property type="entry name" value="PAS"/>
    <property type="match status" value="1"/>
</dbReference>
<dbReference type="Proteomes" id="UP000060487">
    <property type="component" value="Unassembled WGS sequence"/>
</dbReference>
<dbReference type="CDD" id="cd17534">
    <property type="entry name" value="REC_DC-like"/>
    <property type="match status" value="1"/>
</dbReference>
<gene>
    <name evidence="6" type="ORF">ASN18_2164</name>
</gene>
<evidence type="ECO:0000256" key="3">
    <source>
        <dbReference type="PROSITE-ProRule" id="PRU00169"/>
    </source>
</evidence>
<feature type="modified residue" description="4-aspartylphosphate" evidence="3">
    <location>
        <position position="60"/>
    </location>
</feature>
<dbReference type="InterPro" id="IPR001789">
    <property type="entry name" value="Sig_transdc_resp-reg_receiver"/>
</dbReference>
<name>A0ABR5SHN9_9BACT</name>
<dbReference type="NCBIfam" id="TIGR00229">
    <property type="entry name" value="sensory_box"/>
    <property type="match status" value="1"/>
</dbReference>
<proteinExistence type="predicted"/>
<accession>A0ABR5SHN9</accession>
<dbReference type="PANTHER" id="PTHR44591">
    <property type="entry name" value="STRESS RESPONSE REGULATOR PROTEIN 1"/>
    <property type="match status" value="1"/>
</dbReference>
<dbReference type="InterPro" id="IPR035965">
    <property type="entry name" value="PAS-like_dom_sf"/>
</dbReference>
<dbReference type="PROSITE" id="PS50112">
    <property type="entry name" value="PAS"/>
    <property type="match status" value="1"/>
</dbReference>
<dbReference type="InterPro" id="IPR050595">
    <property type="entry name" value="Bact_response_regulator"/>
</dbReference>
<dbReference type="Pfam" id="PF00072">
    <property type="entry name" value="Response_reg"/>
    <property type="match status" value="1"/>
</dbReference>
<feature type="domain" description="Response regulatory" evidence="4">
    <location>
        <begin position="10"/>
        <end position="125"/>
    </location>
</feature>
<sequence>MIDDNDSSARILVVEDESIVAMSIKDRLIELGFTVTAIVSTGEAAIKHVEEAVPDLILMDVVLKGELDGIRTASIIHNRFDVPIIYLTAFSDDATLSRAKHTTPYGYILKPFEGRELLINIEFALYKHNMQKKLRKSEQWLVAILKLMSAAVITTDVDGTVMFMNNGAAAITGWDAAKAIGEELRVVFDVTPNNPLRKAIDEGMAIGTDCVLTTKTGLKRPVGFSSIAISDDQKKNIGVVVVIHNAADKDS</sequence>
<protein>
    <submittedName>
        <fullName evidence="6">Transcriptional regulator</fullName>
    </submittedName>
</protein>
<dbReference type="RefSeq" id="WP_236861687.1">
    <property type="nucleotide sequence ID" value="NZ_LNQR01000076.1"/>
</dbReference>
<dbReference type="InterPro" id="IPR000014">
    <property type="entry name" value="PAS"/>
</dbReference>
<dbReference type="SUPFAM" id="SSF55785">
    <property type="entry name" value="PYP-like sensor domain (PAS domain)"/>
    <property type="match status" value="1"/>
</dbReference>
<dbReference type="PANTHER" id="PTHR44591:SF14">
    <property type="entry name" value="PROTEIN PILG"/>
    <property type="match status" value="1"/>
</dbReference>
<dbReference type="EMBL" id="LNQR01000076">
    <property type="protein sequence ID" value="KWT83476.1"/>
    <property type="molecule type" value="Genomic_DNA"/>
</dbReference>
<dbReference type="Pfam" id="PF13426">
    <property type="entry name" value="PAS_9"/>
    <property type="match status" value="1"/>
</dbReference>
<dbReference type="SUPFAM" id="SSF52172">
    <property type="entry name" value="CheY-like"/>
    <property type="match status" value="1"/>
</dbReference>
<dbReference type="SMART" id="SM00091">
    <property type="entry name" value="PAS"/>
    <property type="match status" value="1"/>
</dbReference>
<evidence type="ECO:0000313" key="7">
    <source>
        <dbReference type="Proteomes" id="UP000060487"/>
    </source>
</evidence>
<dbReference type="Gene3D" id="3.40.50.2300">
    <property type="match status" value="1"/>
</dbReference>
<comment type="caution">
    <text evidence="6">The sequence shown here is derived from an EMBL/GenBank/DDBJ whole genome shotgun (WGS) entry which is preliminary data.</text>
</comment>
<evidence type="ECO:0000256" key="2">
    <source>
        <dbReference type="ARBA" id="ARBA00023012"/>
    </source>
</evidence>
<evidence type="ECO:0000259" key="4">
    <source>
        <dbReference type="PROSITE" id="PS50110"/>
    </source>
</evidence>
<dbReference type="SMART" id="SM00448">
    <property type="entry name" value="REC"/>
    <property type="match status" value="1"/>
</dbReference>
<keyword evidence="7" id="KW-1185">Reference proteome</keyword>
<keyword evidence="1 3" id="KW-0597">Phosphoprotein</keyword>
<reference evidence="6 7" key="1">
    <citation type="submission" date="2015-11" db="EMBL/GenBank/DDBJ databases">
        <authorList>
            <person name="Lin W."/>
        </authorList>
    </citation>
    <scope>NUCLEOTIDE SEQUENCE [LARGE SCALE GENOMIC DNA]</scope>
    <source>
        <strain evidence="6 7">HCH-1</strain>
    </source>
</reference>